<proteinExistence type="inferred from homology"/>
<evidence type="ECO:0000313" key="4">
    <source>
        <dbReference type="Proteomes" id="UP000292298"/>
    </source>
</evidence>
<organism evidence="3 4">
    <name type="scientific">Spiribacter vilamensis</name>
    <dbReference type="NCBI Taxonomy" id="531306"/>
    <lineage>
        <taxon>Bacteria</taxon>
        <taxon>Pseudomonadati</taxon>
        <taxon>Pseudomonadota</taxon>
        <taxon>Gammaproteobacteria</taxon>
        <taxon>Chromatiales</taxon>
        <taxon>Ectothiorhodospiraceae</taxon>
        <taxon>Spiribacter</taxon>
    </lineage>
</organism>
<sequence length="70" mass="8019">MTDQSPEKNQHQEPEVPSESAEQDATTETPDTEAVDWQRPETWPREIGGKRGPEPTRYGDWESNGRCTDF</sequence>
<dbReference type="PANTHER" id="PTHR28524:SF3">
    <property type="entry name" value="SUCCINATE DEHYDROGENASE ASSEMBLY FACTOR 4, MITOCHONDRIAL"/>
    <property type="match status" value="1"/>
</dbReference>
<name>A0A4Q8CYT9_9GAMM</name>
<dbReference type="AlphaFoldDB" id="A0A4Q8CYT9"/>
<feature type="region of interest" description="Disordered" evidence="2">
    <location>
        <begin position="1"/>
        <end position="70"/>
    </location>
</feature>
<evidence type="ECO:0008006" key="5">
    <source>
        <dbReference type="Google" id="ProtNLM"/>
    </source>
</evidence>
<protein>
    <recommendedName>
        <fullName evidence="5">DUF1674 domain-containing protein</fullName>
    </recommendedName>
</protein>
<dbReference type="Proteomes" id="UP000292298">
    <property type="component" value="Unassembled WGS sequence"/>
</dbReference>
<dbReference type="OrthoDB" id="8481828at2"/>
<feature type="compositionally biased region" description="Basic and acidic residues" evidence="2">
    <location>
        <begin position="1"/>
        <end position="14"/>
    </location>
</feature>
<comment type="caution">
    <text evidence="3">The sequence shown here is derived from an EMBL/GenBank/DDBJ whole genome shotgun (WGS) entry which is preliminary data.</text>
</comment>
<reference evidence="3 4" key="1">
    <citation type="submission" date="2019-02" db="EMBL/GenBank/DDBJ databases">
        <title>Genomic Encyclopedia of Type Strains, Phase IV (KMG-IV): sequencing the most valuable type-strain genomes for metagenomic binning, comparative biology and taxonomic classification.</title>
        <authorList>
            <person name="Goeker M."/>
        </authorList>
    </citation>
    <scope>NUCLEOTIDE SEQUENCE [LARGE SCALE GENOMIC DNA]</scope>
    <source>
        <strain evidence="3 4">DSM 21056</strain>
    </source>
</reference>
<dbReference type="EMBL" id="SHLI01000001">
    <property type="protein sequence ID" value="RZU98176.1"/>
    <property type="molecule type" value="Genomic_DNA"/>
</dbReference>
<evidence type="ECO:0000256" key="2">
    <source>
        <dbReference type="SAM" id="MobiDB-lite"/>
    </source>
</evidence>
<gene>
    <name evidence="3" type="ORF">EV698_0417</name>
</gene>
<dbReference type="Pfam" id="PF07896">
    <property type="entry name" value="DUF1674"/>
    <property type="match status" value="1"/>
</dbReference>
<keyword evidence="4" id="KW-1185">Reference proteome</keyword>
<dbReference type="InterPro" id="IPR012875">
    <property type="entry name" value="SDHF4"/>
</dbReference>
<evidence type="ECO:0000256" key="1">
    <source>
        <dbReference type="ARBA" id="ARBA00005701"/>
    </source>
</evidence>
<dbReference type="RefSeq" id="WP_130502515.1">
    <property type="nucleotide sequence ID" value="NZ_SHLI01000001.1"/>
</dbReference>
<feature type="compositionally biased region" description="Basic and acidic residues" evidence="2">
    <location>
        <begin position="36"/>
        <end position="60"/>
    </location>
</feature>
<comment type="similarity">
    <text evidence="1">Belongs to the SDHAF4 family.</text>
</comment>
<evidence type="ECO:0000313" key="3">
    <source>
        <dbReference type="EMBL" id="RZU98176.1"/>
    </source>
</evidence>
<accession>A0A4Q8CYT9</accession>
<dbReference type="PANTHER" id="PTHR28524">
    <property type="entry name" value="SUCCINATE DEHYDROGENASE ASSEMBLY FACTOR 4, MITOCHONDRIAL"/>
    <property type="match status" value="1"/>
</dbReference>